<dbReference type="EMBL" id="NMQU01000047">
    <property type="protein sequence ID" value="OXM49661.1"/>
    <property type="molecule type" value="Genomic_DNA"/>
</dbReference>
<comment type="caution">
    <text evidence="6">The sequence shown here is derived from an EMBL/GenBank/DDBJ whole genome shotgun (WGS) entry which is preliminary data.</text>
</comment>
<dbReference type="OrthoDB" id="128186at2"/>
<sequence length="298" mass="31194">MSTVQRDQLDAQLRGAAAGSEQSVGEMRENFAQMMNALPVPEGVRVHETSLGGRPALQVGPEVAANSGTLLYLHGGSHVVGSPRTALGLTAGLVVRTGIAAVSLDYRLAPEHPFPADVQDVVSAYRDLLDQGCAPESIAFAGDSAGGGLTITGALAARDAGLPMPAAIVAFSPGVDATRTGESMVTKADADPLLDRAYLDLMSGFYIVDQDRRDPLLSPAVSADLTGLPPMLVQVGTNEMLLDDARRLALRASDAEVDVILDITAKVPHVFQSFTGILDEAGEALDRAALFLRQRVRG</sequence>
<evidence type="ECO:0000256" key="1">
    <source>
        <dbReference type="ARBA" id="ARBA00010515"/>
    </source>
</evidence>
<feature type="active site" evidence="3">
    <location>
        <position position="144"/>
    </location>
</feature>
<dbReference type="RefSeq" id="WP_020634758.1">
    <property type="nucleotide sequence ID" value="NZ_KB913032.1"/>
</dbReference>
<evidence type="ECO:0000256" key="4">
    <source>
        <dbReference type="SAM" id="MobiDB-lite"/>
    </source>
</evidence>
<keyword evidence="2 6" id="KW-0378">Hydrolase</keyword>
<dbReference type="Pfam" id="PF07859">
    <property type="entry name" value="Abhydrolase_3"/>
    <property type="match status" value="1"/>
</dbReference>
<dbReference type="PROSITE" id="PS01174">
    <property type="entry name" value="LIPASE_GDXG_SER"/>
    <property type="match status" value="1"/>
</dbReference>
<organism evidence="6 7">
    <name type="scientific">Amycolatopsis alba DSM 44262</name>
    <dbReference type="NCBI Taxonomy" id="1125972"/>
    <lineage>
        <taxon>Bacteria</taxon>
        <taxon>Bacillati</taxon>
        <taxon>Actinomycetota</taxon>
        <taxon>Actinomycetes</taxon>
        <taxon>Pseudonocardiales</taxon>
        <taxon>Pseudonocardiaceae</taxon>
        <taxon>Amycolatopsis</taxon>
    </lineage>
</organism>
<reference evidence="6 7" key="1">
    <citation type="submission" date="2017-07" db="EMBL/GenBank/DDBJ databases">
        <title>Amycolatopsis alba DSM 44262 Genome sequencing and assembly.</title>
        <authorList>
            <person name="Kaur N."/>
            <person name="Mayilraj S."/>
        </authorList>
    </citation>
    <scope>NUCLEOTIDE SEQUENCE [LARGE SCALE GENOMIC DNA]</scope>
    <source>
        <strain evidence="6 7">DSM 44262</strain>
    </source>
</reference>
<gene>
    <name evidence="6" type="ORF">CFP75_17985</name>
</gene>
<evidence type="ECO:0000256" key="3">
    <source>
        <dbReference type="PROSITE-ProRule" id="PRU10038"/>
    </source>
</evidence>
<dbReference type="PANTHER" id="PTHR48081">
    <property type="entry name" value="AB HYDROLASE SUPERFAMILY PROTEIN C4A8.06C"/>
    <property type="match status" value="1"/>
</dbReference>
<evidence type="ECO:0000259" key="5">
    <source>
        <dbReference type="Pfam" id="PF07859"/>
    </source>
</evidence>
<evidence type="ECO:0000256" key="2">
    <source>
        <dbReference type="ARBA" id="ARBA00022801"/>
    </source>
</evidence>
<dbReference type="Gene3D" id="3.40.50.1820">
    <property type="entry name" value="alpha/beta hydrolase"/>
    <property type="match status" value="1"/>
</dbReference>
<dbReference type="InterPro" id="IPR013094">
    <property type="entry name" value="AB_hydrolase_3"/>
</dbReference>
<name>A0A229RT26_AMYAL</name>
<feature type="region of interest" description="Disordered" evidence="4">
    <location>
        <begin position="1"/>
        <end position="22"/>
    </location>
</feature>
<accession>A0A229RT26</accession>
<dbReference type="Proteomes" id="UP000215563">
    <property type="component" value="Unassembled WGS sequence"/>
</dbReference>
<evidence type="ECO:0000313" key="6">
    <source>
        <dbReference type="EMBL" id="OXM49661.1"/>
    </source>
</evidence>
<dbReference type="PANTHER" id="PTHR48081:SF30">
    <property type="entry name" value="ACETYL-HYDROLASE LIPR-RELATED"/>
    <property type="match status" value="1"/>
</dbReference>
<comment type="similarity">
    <text evidence="1">Belongs to the 'GDXG' lipolytic enzyme family.</text>
</comment>
<dbReference type="SUPFAM" id="SSF53474">
    <property type="entry name" value="alpha/beta-Hydrolases"/>
    <property type="match status" value="1"/>
</dbReference>
<proteinExistence type="inferred from homology"/>
<dbReference type="AlphaFoldDB" id="A0A229RT26"/>
<dbReference type="GO" id="GO:0004806">
    <property type="term" value="F:triacylglycerol lipase activity"/>
    <property type="evidence" value="ECO:0007669"/>
    <property type="project" value="TreeGrafter"/>
</dbReference>
<dbReference type="InterPro" id="IPR033140">
    <property type="entry name" value="Lipase_GDXG_put_SER_AS"/>
</dbReference>
<dbReference type="InterPro" id="IPR029058">
    <property type="entry name" value="AB_hydrolase_fold"/>
</dbReference>
<protein>
    <submittedName>
        <fullName evidence="6">Alpha/beta hydrolase</fullName>
    </submittedName>
</protein>
<feature type="domain" description="Alpha/beta hydrolase fold-3" evidence="5">
    <location>
        <begin position="70"/>
        <end position="272"/>
    </location>
</feature>
<keyword evidence="7" id="KW-1185">Reference proteome</keyword>
<evidence type="ECO:0000313" key="7">
    <source>
        <dbReference type="Proteomes" id="UP000215563"/>
    </source>
</evidence>
<dbReference type="InterPro" id="IPR050300">
    <property type="entry name" value="GDXG_lipolytic_enzyme"/>
</dbReference>